<dbReference type="SUPFAM" id="SSF53850">
    <property type="entry name" value="Periplasmic binding protein-like II"/>
    <property type="match status" value="1"/>
</dbReference>
<organism evidence="3 4">
    <name type="scientific">Halonatronomonas betaini</name>
    <dbReference type="NCBI Taxonomy" id="2778430"/>
    <lineage>
        <taxon>Bacteria</taxon>
        <taxon>Bacillati</taxon>
        <taxon>Bacillota</taxon>
        <taxon>Clostridia</taxon>
        <taxon>Halanaerobiales</taxon>
        <taxon>Halarsenatibacteraceae</taxon>
        <taxon>Halonatronomonas</taxon>
    </lineage>
</organism>
<dbReference type="GO" id="GO:0043190">
    <property type="term" value="C:ATP-binding cassette (ABC) transporter complex"/>
    <property type="evidence" value="ECO:0007669"/>
    <property type="project" value="InterPro"/>
</dbReference>
<keyword evidence="4" id="KW-1185">Reference proteome</keyword>
<comment type="caution">
    <text evidence="3">The sequence shown here is derived from an EMBL/GenBank/DDBJ whole genome shotgun (WGS) entry which is preliminary data.</text>
</comment>
<dbReference type="RefSeq" id="WP_270452066.1">
    <property type="nucleotide sequence ID" value="NZ_JADPIE010000001.1"/>
</dbReference>
<reference evidence="3" key="1">
    <citation type="submission" date="2020-11" db="EMBL/GenBank/DDBJ databases">
        <title>Halonatronomonas betainensis gen. nov., sp. nov. a novel haloalkaliphilic representative of the family Halanaerobiacae capable of betaine degradation.</title>
        <authorList>
            <person name="Boltyanskaya Y."/>
            <person name="Kevbrin V."/>
            <person name="Detkova E."/>
            <person name="Grouzdev D.S."/>
            <person name="Koziaeva V."/>
            <person name="Zhilina T."/>
        </authorList>
    </citation>
    <scope>NUCLEOTIDE SEQUENCE</scope>
    <source>
        <strain evidence="3">Z-7014</strain>
    </source>
</reference>
<dbReference type="Pfam" id="PF12974">
    <property type="entry name" value="Phosphonate-bd"/>
    <property type="match status" value="1"/>
</dbReference>
<dbReference type="PANTHER" id="PTHR35841:SF1">
    <property type="entry name" value="PHOSPHONATES-BINDING PERIPLASMIC PROTEIN"/>
    <property type="match status" value="1"/>
</dbReference>
<evidence type="ECO:0000256" key="2">
    <source>
        <dbReference type="ARBA" id="ARBA00022729"/>
    </source>
</evidence>
<proteinExistence type="inferred from homology"/>
<dbReference type="NCBIfam" id="TIGR01098">
    <property type="entry name" value="3A0109s03R"/>
    <property type="match status" value="1"/>
</dbReference>
<dbReference type="AlphaFoldDB" id="A0A931F7F6"/>
<name>A0A931F7F6_9FIRM</name>
<dbReference type="InterPro" id="IPR005770">
    <property type="entry name" value="PhnD"/>
</dbReference>
<comment type="similarity">
    <text evidence="1">Belongs to the phosphate/phosphite/phosphonate binding protein family.</text>
</comment>
<dbReference type="Proteomes" id="UP000621436">
    <property type="component" value="Unassembled WGS sequence"/>
</dbReference>
<dbReference type="EMBL" id="JADPIE010000001">
    <property type="protein sequence ID" value="MBF8435448.1"/>
    <property type="molecule type" value="Genomic_DNA"/>
</dbReference>
<evidence type="ECO:0000313" key="3">
    <source>
        <dbReference type="EMBL" id="MBF8435448.1"/>
    </source>
</evidence>
<dbReference type="PANTHER" id="PTHR35841">
    <property type="entry name" value="PHOSPHONATES-BINDING PERIPLASMIC PROTEIN"/>
    <property type="match status" value="1"/>
</dbReference>
<gene>
    <name evidence="3" type="primary">phnD</name>
    <name evidence="3" type="ORF">I0Q91_00020</name>
</gene>
<protein>
    <submittedName>
        <fullName evidence="3">Phosphate/phosphite/phosphonate ABC transporter substrate-binding protein</fullName>
    </submittedName>
</protein>
<dbReference type="GO" id="GO:0055085">
    <property type="term" value="P:transmembrane transport"/>
    <property type="evidence" value="ECO:0007669"/>
    <property type="project" value="InterPro"/>
</dbReference>
<evidence type="ECO:0000313" key="4">
    <source>
        <dbReference type="Proteomes" id="UP000621436"/>
    </source>
</evidence>
<dbReference type="Gene3D" id="3.40.190.10">
    <property type="entry name" value="Periplasmic binding protein-like II"/>
    <property type="match status" value="2"/>
</dbReference>
<keyword evidence="2" id="KW-0732">Signal</keyword>
<sequence>MKKFGGIFTVLVLSVLIFTGVVIAEQVDHGDLAEGFVDYDGDLVADVPADESEWINPDQIIFSYTPVEEPSVYKTAWSDFLDHLAEVTGKEVMFYAVENYAAQLEALRAGRIHIAGVNTGSVPFAVNTAGVVPFAMMANEDGSFGYEMEVITQKDSELEGLEDLEGKTVAFVSQTSNSGFKAPSAILKSEMGFEAGEDYETTFSGRHDNSIMGVYNGDYEVAAIANSVMNRMAANGAIDTSEIKTIYKSQTFPTTAYTYVNNLHPGLAQEIKKAFMTFDWEDTSLDEEFSEDKFIPIDYKTYWEVIRTIDKANGVEYK</sequence>
<evidence type="ECO:0000256" key="1">
    <source>
        <dbReference type="ARBA" id="ARBA00007162"/>
    </source>
</evidence>
<accession>A0A931F7F6</accession>